<feature type="transmembrane region" description="Helical" evidence="7">
    <location>
        <begin position="213"/>
        <end position="234"/>
    </location>
</feature>
<proteinExistence type="inferred from homology"/>
<dbReference type="InterPro" id="IPR050638">
    <property type="entry name" value="AA-Vitamin_Transporters"/>
</dbReference>
<dbReference type="PANTHER" id="PTHR32322">
    <property type="entry name" value="INNER MEMBRANE TRANSPORTER"/>
    <property type="match status" value="1"/>
</dbReference>
<feature type="transmembrane region" description="Helical" evidence="7">
    <location>
        <begin position="67"/>
        <end position="83"/>
    </location>
</feature>
<dbReference type="STRING" id="1121420.SAMN02746098_05009"/>
<evidence type="ECO:0000256" key="7">
    <source>
        <dbReference type="SAM" id="Phobius"/>
    </source>
</evidence>
<evidence type="ECO:0000313" key="9">
    <source>
        <dbReference type="EMBL" id="SHJ01599.1"/>
    </source>
</evidence>
<dbReference type="GO" id="GO:0005886">
    <property type="term" value="C:plasma membrane"/>
    <property type="evidence" value="ECO:0007669"/>
    <property type="project" value="UniProtKB-SubCell"/>
</dbReference>
<feature type="transmembrane region" description="Helical" evidence="7">
    <location>
        <begin position="151"/>
        <end position="170"/>
    </location>
</feature>
<dbReference type="PANTHER" id="PTHR32322:SF18">
    <property type="entry name" value="S-ADENOSYLMETHIONINE_S-ADENOSYLHOMOCYSTEINE TRANSPORTER"/>
    <property type="match status" value="1"/>
</dbReference>
<feature type="transmembrane region" description="Helical" evidence="7">
    <location>
        <begin position="182"/>
        <end position="201"/>
    </location>
</feature>
<dbReference type="AlphaFoldDB" id="A0A1M6FVI9"/>
<evidence type="ECO:0000256" key="3">
    <source>
        <dbReference type="ARBA" id="ARBA00022475"/>
    </source>
</evidence>
<dbReference type="Pfam" id="PF00892">
    <property type="entry name" value="EamA"/>
    <property type="match status" value="2"/>
</dbReference>
<feature type="transmembrane region" description="Helical" evidence="7">
    <location>
        <begin position="246"/>
        <end position="266"/>
    </location>
</feature>
<evidence type="ECO:0000256" key="6">
    <source>
        <dbReference type="ARBA" id="ARBA00023136"/>
    </source>
</evidence>
<dbReference type="SUPFAM" id="SSF103481">
    <property type="entry name" value="Multidrug resistance efflux transporter EmrE"/>
    <property type="match status" value="2"/>
</dbReference>
<feature type="domain" description="EamA" evidence="8">
    <location>
        <begin position="151"/>
        <end position="286"/>
    </location>
</feature>
<reference evidence="10" key="1">
    <citation type="submission" date="2016-11" db="EMBL/GenBank/DDBJ databases">
        <authorList>
            <person name="Varghese N."/>
            <person name="Submissions S."/>
        </authorList>
    </citation>
    <scope>NUCLEOTIDE SEQUENCE [LARGE SCALE GENOMIC DNA]</scope>
    <source>
        <strain evidence="10">DSM 15449</strain>
    </source>
</reference>
<evidence type="ECO:0000256" key="2">
    <source>
        <dbReference type="ARBA" id="ARBA00007362"/>
    </source>
</evidence>
<accession>A0A1M6FVI9</accession>
<evidence type="ECO:0000256" key="4">
    <source>
        <dbReference type="ARBA" id="ARBA00022692"/>
    </source>
</evidence>
<dbReference type="InterPro" id="IPR037185">
    <property type="entry name" value="EmrE-like"/>
</dbReference>
<dbReference type="Proteomes" id="UP000183954">
    <property type="component" value="Unassembled WGS sequence"/>
</dbReference>
<name>A0A1M6FVI9_9FIRM</name>
<comment type="subcellular location">
    <subcellularLocation>
        <location evidence="1">Cell membrane</location>
        <topology evidence="1">Multi-pass membrane protein</topology>
    </subcellularLocation>
</comment>
<feature type="transmembrane region" description="Helical" evidence="7">
    <location>
        <begin position="89"/>
        <end position="114"/>
    </location>
</feature>
<sequence length="311" mass="34747">MSGRTLYGHLIALLTVFIWGTTFVFTKILLDNSTPVEILFYRFLIGYCALFLLYPRTHKTKGLKEELLFFGLGLSGVSLYFLLENTALQFTLAANVGLLSGTVPILTAIVSHFFTTDERFSRKLVWGFLVAFAGTAMVIFNAQVVLNLNPLGDFLALMAPLAWAFYSILLKKVDHSYNPIFVTRKTFFYGLLTVIPIMIFQDANFIPEKIASLQFSLNIGFLGLIASALCFVTWNRAVEIIGTIKASNYIYLVPLISMVTSILVLNEKVTNLAVAGGFLILTGVYISEYGFKAEWLYELVVKKTDDLSKQS</sequence>
<dbReference type="OrthoDB" id="9805239at2"/>
<keyword evidence="4 7" id="KW-0812">Transmembrane</keyword>
<organism evidence="9 10">
    <name type="scientific">Desulfosporosinus lacus DSM 15449</name>
    <dbReference type="NCBI Taxonomy" id="1121420"/>
    <lineage>
        <taxon>Bacteria</taxon>
        <taxon>Bacillati</taxon>
        <taxon>Bacillota</taxon>
        <taxon>Clostridia</taxon>
        <taxon>Eubacteriales</taxon>
        <taxon>Desulfitobacteriaceae</taxon>
        <taxon>Desulfosporosinus</taxon>
    </lineage>
</organism>
<dbReference type="EMBL" id="FQXJ01000033">
    <property type="protein sequence ID" value="SHJ01599.1"/>
    <property type="molecule type" value="Genomic_DNA"/>
</dbReference>
<dbReference type="RefSeq" id="WP_073033135.1">
    <property type="nucleotide sequence ID" value="NZ_FQXJ01000033.1"/>
</dbReference>
<feature type="transmembrane region" description="Helical" evidence="7">
    <location>
        <begin position="126"/>
        <end position="145"/>
    </location>
</feature>
<gene>
    <name evidence="9" type="ORF">SAMN02746098_05009</name>
</gene>
<feature type="domain" description="EamA" evidence="8">
    <location>
        <begin position="7"/>
        <end position="139"/>
    </location>
</feature>
<evidence type="ECO:0000256" key="5">
    <source>
        <dbReference type="ARBA" id="ARBA00022989"/>
    </source>
</evidence>
<evidence type="ECO:0000259" key="8">
    <source>
        <dbReference type="Pfam" id="PF00892"/>
    </source>
</evidence>
<keyword evidence="3" id="KW-1003">Cell membrane</keyword>
<feature type="transmembrane region" description="Helical" evidence="7">
    <location>
        <begin position="7"/>
        <end position="26"/>
    </location>
</feature>
<comment type="similarity">
    <text evidence="2">Belongs to the EamA transporter family.</text>
</comment>
<evidence type="ECO:0000313" key="10">
    <source>
        <dbReference type="Proteomes" id="UP000183954"/>
    </source>
</evidence>
<feature type="transmembrane region" description="Helical" evidence="7">
    <location>
        <begin position="272"/>
        <end position="291"/>
    </location>
</feature>
<dbReference type="InterPro" id="IPR000620">
    <property type="entry name" value="EamA_dom"/>
</dbReference>
<protein>
    <submittedName>
        <fullName evidence="9">Permease of the drug/metabolite transporter (DMT) superfamily</fullName>
    </submittedName>
</protein>
<keyword evidence="6 7" id="KW-0472">Membrane</keyword>
<keyword evidence="10" id="KW-1185">Reference proteome</keyword>
<evidence type="ECO:0000256" key="1">
    <source>
        <dbReference type="ARBA" id="ARBA00004651"/>
    </source>
</evidence>
<keyword evidence="5 7" id="KW-1133">Transmembrane helix</keyword>
<feature type="transmembrane region" description="Helical" evidence="7">
    <location>
        <begin position="38"/>
        <end position="55"/>
    </location>
</feature>